<dbReference type="InterPro" id="IPR033116">
    <property type="entry name" value="TRYPSIN_SER"/>
</dbReference>
<dbReference type="InterPro" id="IPR009003">
    <property type="entry name" value="Peptidase_S1_PA"/>
</dbReference>
<accession>A0ABQ7SA57</accession>
<dbReference type="InterPro" id="IPR050127">
    <property type="entry name" value="Serine_Proteases_S1"/>
</dbReference>
<dbReference type="PROSITE" id="PS50240">
    <property type="entry name" value="TRYPSIN_DOM"/>
    <property type="match status" value="1"/>
</dbReference>
<evidence type="ECO:0000256" key="1">
    <source>
        <dbReference type="ARBA" id="ARBA00022670"/>
    </source>
</evidence>
<feature type="domain" description="Peptidase S1" evidence="4">
    <location>
        <begin position="1"/>
        <end position="101"/>
    </location>
</feature>
<gene>
    <name evidence="5" type="ORF">GZH46_01159</name>
</gene>
<evidence type="ECO:0000313" key="6">
    <source>
        <dbReference type="Proteomes" id="UP000825002"/>
    </source>
</evidence>
<evidence type="ECO:0000256" key="3">
    <source>
        <dbReference type="ARBA" id="ARBA00022825"/>
    </source>
</evidence>
<comment type="caution">
    <text evidence="5">The sequence shown here is derived from an EMBL/GenBank/DDBJ whole genome shotgun (WGS) entry which is preliminary data.</text>
</comment>
<feature type="non-terminal residue" evidence="5">
    <location>
        <position position="1"/>
    </location>
</feature>
<dbReference type="SMART" id="SM00020">
    <property type="entry name" value="Tryp_SPc"/>
    <property type="match status" value="1"/>
</dbReference>
<evidence type="ECO:0000313" key="5">
    <source>
        <dbReference type="EMBL" id="KAG9510305.1"/>
    </source>
</evidence>
<dbReference type="InterPro" id="IPR043504">
    <property type="entry name" value="Peptidase_S1_PA_chymotrypsin"/>
</dbReference>
<keyword evidence="2" id="KW-0378">Hydrolase</keyword>
<proteinExistence type="predicted"/>
<dbReference type="CDD" id="cd00190">
    <property type="entry name" value="Tryp_SPc"/>
    <property type="match status" value="1"/>
</dbReference>
<keyword evidence="3" id="KW-0720">Serine protease</keyword>
<keyword evidence="1" id="KW-0645">Protease</keyword>
<dbReference type="Gene3D" id="2.40.10.10">
    <property type="entry name" value="Trypsin-like serine proteases"/>
    <property type="match status" value="1"/>
</dbReference>
<dbReference type="PANTHER" id="PTHR24264">
    <property type="entry name" value="TRYPSIN-RELATED"/>
    <property type="match status" value="1"/>
</dbReference>
<dbReference type="Pfam" id="PF00089">
    <property type="entry name" value="Trypsin"/>
    <property type="match status" value="1"/>
</dbReference>
<evidence type="ECO:0000259" key="4">
    <source>
        <dbReference type="PROSITE" id="PS50240"/>
    </source>
</evidence>
<name>A0ABQ7SA57_9ACAR</name>
<reference evidence="5 6" key="1">
    <citation type="submission" date="2020-10" db="EMBL/GenBank/DDBJ databases">
        <authorList>
            <person name="Klimov P.B."/>
            <person name="Dyachkov S.M."/>
            <person name="Chetverikov P.E."/>
        </authorList>
    </citation>
    <scope>NUCLEOTIDE SEQUENCE [LARGE SCALE GENOMIC DNA]</scope>
    <source>
        <strain evidence="5">BMOC 18-1129-001#AD2665</strain>
        <tissue evidence="5">Entire mites</tissue>
    </source>
</reference>
<evidence type="ECO:0000256" key="2">
    <source>
        <dbReference type="ARBA" id="ARBA00022801"/>
    </source>
</evidence>
<protein>
    <recommendedName>
        <fullName evidence="4">Peptidase S1 domain-containing protein</fullName>
    </recommendedName>
</protein>
<dbReference type="EMBL" id="JAIFTH010000179">
    <property type="protein sequence ID" value="KAG9510305.1"/>
    <property type="molecule type" value="Genomic_DNA"/>
</dbReference>
<dbReference type="Proteomes" id="UP000825002">
    <property type="component" value="Unassembled WGS sequence"/>
</dbReference>
<dbReference type="PANTHER" id="PTHR24264:SF83">
    <property type="entry name" value="COMPLEMENT FACTOR I"/>
    <property type="match status" value="1"/>
</dbReference>
<keyword evidence="6" id="KW-1185">Reference proteome</keyword>
<dbReference type="SUPFAM" id="SSF50494">
    <property type="entry name" value="Trypsin-like serine proteases"/>
    <property type="match status" value="1"/>
</dbReference>
<dbReference type="InterPro" id="IPR001254">
    <property type="entry name" value="Trypsin_dom"/>
</dbReference>
<organism evidence="5 6">
    <name type="scientific">Fragariocoptes setiger</name>
    <dbReference type="NCBI Taxonomy" id="1670756"/>
    <lineage>
        <taxon>Eukaryota</taxon>
        <taxon>Metazoa</taxon>
        <taxon>Ecdysozoa</taxon>
        <taxon>Arthropoda</taxon>
        <taxon>Chelicerata</taxon>
        <taxon>Arachnida</taxon>
        <taxon>Acari</taxon>
        <taxon>Acariformes</taxon>
        <taxon>Trombidiformes</taxon>
        <taxon>Prostigmata</taxon>
        <taxon>Eupodina</taxon>
        <taxon>Eriophyoidea</taxon>
        <taxon>Phytoptidae</taxon>
        <taxon>Fragariocoptes</taxon>
    </lineage>
</organism>
<sequence length="101" mass="10850">MQEGEGQISNALNAVDVPVVSLSECRQTYGSRVNKDHVCAGLRQGGKDSCQGDSGGPLVRRVNGRSELVGIVSFGYGCAQERSPGVYTKVSSYVDWIERNL</sequence>
<dbReference type="PROSITE" id="PS00135">
    <property type="entry name" value="TRYPSIN_SER"/>
    <property type="match status" value="1"/>
</dbReference>